<dbReference type="Pfam" id="PF01734">
    <property type="entry name" value="Patatin"/>
    <property type="match status" value="1"/>
</dbReference>
<dbReference type="EMBL" id="JAVDRL010000003">
    <property type="protein sequence ID" value="MDR6530571.1"/>
    <property type="molecule type" value="Genomic_DNA"/>
</dbReference>
<evidence type="ECO:0000313" key="6">
    <source>
        <dbReference type="EMBL" id="MDR6530571.1"/>
    </source>
</evidence>
<dbReference type="Proteomes" id="UP001262754">
    <property type="component" value="Unassembled WGS sequence"/>
</dbReference>
<organism evidence="6 7">
    <name type="scientific">Caulobacter rhizosphaerae</name>
    <dbReference type="NCBI Taxonomy" id="2010972"/>
    <lineage>
        <taxon>Bacteria</taxon>
        <taxon>Pseudomonadati</taxon>
        <taxon>Pseudomonadota</taxon>
        <taxon>Alphaproteobacteria</taxon>
        <taxon>Caulobacterales</taxon>
        <taxon>Caulobacteraceae</taxon>
        <taxon>Caulobacter</taxon>
    </lineage>
</organism>
<evidence type="ECO:0000259" key="5">
    <source>
        <dbReference type="PROSITE" id="PS51635"/>
    </source>
</evidence>
<keyword evidence="2" id="KW-0442">Lipid degradation</keyword>
<name>A0ABU1MWP1_9CAUL</name>
<reference evidence="6 7" key="1">
    <citation type="submission" date="2023-07" db="EMBL/GenBank/DDBJ databases">
        <title>Sorghum-associated microbial communities from plants grown in Nebraska, USA.</title>
        <authorList>
            <person name="Schachtman D."/>
        </authorList>
    </citation>
    <scope>NUCLEOTIDE SEQUENCE [LARGE SCALE GENOMIC DNA]</scope>
    <source>
        <strain evidence="6 7">DS2154</strain>
    </source>
</reference>
<keyword evidence="7" id="KW-1185">Reference proteome</keyword>
<dbReference type="InterPro" id="IPR002641">
    <property type="entry name" value="PNPLA_dom"/>
</dbReference>
<feature type="short sequence motif" description="GXSXG" evidence="2">
    <location>
        <begin position="113"/>
        <end position="117"/>
    </location>
</feature>
<feature type="region of interest" description="Disordered" evidence="3">
    <location>
        <begin position="416"/>
        <end position="446"/>
    </location>
</feature>
<feature type="short sequence motif" description="DGA/G" evidence="2">
    <location>
        <begin position="263"/>
        <end position="265"/>
    </location>
</feature>
<dbReference type="Gene3D" id="3.40.1090.10">
    <property type="entry name" value="Cytosolic phospholipase A2 catalytic domain"/>
    <property type="match status" value="2"/>
</dbReference>
<feature type="domain" description="PNPLA" evidence="5">
    <location>
        <begin position="80"/>
        <end position="279"/>
    </location>
</feature>
<dbReference type="RefSeq" id="WP_082564610.1">
    <property type="nucleotide sequence ID" value="NZ_JAVDRL010000003.1"/>
</dbReference>
<evidence type="ECO:0000256" key="2">
    <source>
        <dbReference type="PROSITE-ProRule" id="PRU01161"/>
    </source>
</evidence>
<feature type="transmembrane region" description="Helical" evidence="4">
    <location>
        <begin position="108"/>
        <end position="130"/>
    </location>
</feature>
<feature type="active site" description="Proton acceptor" evidence="2">
    <location>
        <position position="263"/>
    </location>
</feature>
<proteinExistence type="predicted"/>
<keyword evidence="1 2" id="KW-0443">Lipid metabolism</keyword>
<accession>A0ABU1MWP1</accession>
<feature type="active site" description="Nucleophile" evidence="2">
    <location>
        <position position="115"/>
    </location>
</feature>
<dbReference type="SUPFAM" id="SSF52151">
    <property type="entry name" value="FabD/lysophospholipase-like"/>
    <property type="match status" value="1"/>
</dbReference>
<evidence type="ECO:0000313" key="7">
    <source>
        <dbReference type="Proteomes" id="UP001262754"/>
    </source>
</evidence>
<dbReference type="PROSITE" id="PS51635">
    <property type="entry name" value="PNPLA"/>
    <property type="match status" value="1"/>
</dbReference>
<keyword evidence="4" id="KW-0472">Membrane</keyword>
<comment type="caution">
    <text evidence="2">Lacks conserved residue(s) required for the propagation of feature annotation.</text>
</comment>
<feature type="transmembrane region" description="Helical" evidence="4">
    <location>
        <begin position="77"/>
        <end position="99"/>
    </location>
</feature>
<comment type="caution">
    <text evidence="6">The sequence shown here is derived from an EMBL/GenBank/DDBJ whole genome shotgun (WGS) entry which is preliminary data.</text>
</comment>
<sequence length="446" mass="47584">MNTPSDPKKTVQSFFRDRAANGQRGKRLSAPLGHADNAIEAAGFPGVRLSIDEADEALRSVADRLAPMRPLLGRDDFNILALSGGAAGGAFGAGALIGLTKAGTRPQFAIVTGVSTGALIAPFAFLGPAWDDRLAEAYVGGHAADLLSLKSLGPTLGPSLFRGDSLDGLVAPFVDLEMIEAIAGEHARGRRLLIATTNLDSQKATIWDMGEIASRGGEAAVRLFRDVLVASATLPGLFPPKLIDVEAPDGHGGLTRYQEMHADGGIAAPLFLMPDALLRWRELGQRLRRGRVYVIFNTVLDPSPRTTAPGVTSIMSRSFETMLRFSYRQALSVAAGFCARHNLPLWSASIPASFSDFNMMKFETAVMRRTFDDAQALAISGQLWSSAIPTPEPLWRGLFKRQAGARRQAVKDPILTPALAAPDEPPIDLATDPAVASGVEREEPIS</sequence>
<keyword evidence="4" id="KW-1133">Transmembrane helix</keyword>
<dbReference type="InterPro" id="IPR016035">
    <property type="entry name" value="Acyl_Trfase/lysoPLipase"/>
</dbReference>
<evidence type="ECO:0000256" key="3">
    <source>
        <dbReference type="SAM" id="MobiDB-lite"/>
    </source>
</evidence>
<keyword evidence="2" id="KW-0378">Hydrolase</keyword>
<keyword evidence="4" id="KW-0812">Transmembrane</keyword>
<protein>
    <recommendedName>
        <fullName evidence="5">PNPLA domain-containing protein</fullName>
    </recommendedName>
</protein>
<evidence type="ECO:0000256" key="4">
    <source>
        <dbReference type="SAM" id="Phobius"/>
    </source>
</evidence>
<evidence type="ECO:0000256" key="1">
    <source>
        <dbReference type="ARBA" id="ARBA00023098"/>
    </source>
</evidence>
<gene>
    <name evidence="6" type="ORF">J2800_001307</name>
</gene>